<sequence length="174" mass="19202">MSISRRTVLAGLFATCAALPFAPVNACVDHSLSARILFDDVPPDLPDGMVAKHIHLVNSGPEFERYTEPMEFEIEGSGDDLKFFSFVGIGTFVNPWTYWFTKRLPEWVTGKPRFFPILAPVSSCTGGVIGEADMVELFVGNLMSQKNGEPVFVAASKRLSSDRWITQLGVIDKD</sequence>
<accession>A0ABX8ZNG9</accession>
<organism evidence="2 3">
    <name type="scientific">Qipengyuania aurantiaca</name>
    <dbReference type="NCBI Taxonomy" id="2867233"/>
    <lineage>
        <taxon>Bacteria</taxon>
        <taxon>Pseudomonadati</taxon>
        <taxon>Pseudomonadota</taxon>
        <taxon>Alphaproteobacteria</taxon>
        <taxon>Sphingomonadales</taxon>
        <taxon>Erythrobacteraceae</taxon>
        <taxon>Qipengyuania</taxon>
    </lineage>
</organism>
<reference evidence="2 3" key="1">
    <citation type="submission" date="2021-08" db="EMBL/GenBank/DDBJ databases">
        <title>Comparative Genomics Analysis of the Genus Qipengyuania Reveals Extensive Genetic Diversity and Metabolic Versatility, Including the Description of Fifteen Novel Species.</title>
        <authorList>
            <person name="Liu Y."/>
        </authorList>
    </citation>
    <scope>NUCLEOTIDE SEQUENCE [LARGE SCALE GENOMIC DNA]</scope>
    <source>
        <strain evidence="2 3">1NDH13</strain>
    </source>
</reference>
<proteinExistence type="predicted"/>
<name>A0ABX8ZNG9_9SPHN</name>
<dbReference type="Proteomes" id="UP000824281">
    <property type="component" value="Chromosome"/>
</dbReference>
<dbReference type="PROSITE" id="PS51318">
    <property type="entry name" value="TAT"/>
    <property type="match status" value="1"/>
</dbReference>
<dbReference type="RefSeq" id="WP_221425969.1">
    <property type="nucleotide sequence ID" value="NZ_CP081295.1"/>
</dbReference>
<protein>
    <submittedName>
        <fullName evidence="2">Uncharacterized protein</fullName>
    </submittedName>
</protein>
<keyword evidence="1" id="KW-0732">Signal</keyword>
<keyword evidence="3" id="KW-1185">Reference proteome</keyword>
<dbReference type="InterPro" id="IPR006311">
    <property type="entry name" value="TAT_signal"/>
</dbReference>
<evidence type="ECO:0000313" key="3">
    <source>
        <dbReference type="Proteomes" id="UP000824281"/>
    </source>
</evidence>
<dbReference type="EMBL" id="CP081295">
    <property type="protein sequence ID" value="QZD90501.1"/>
    <property type="molecule type" value="Genomic_DNA"/>
</dbReference>
<evidence type="ECO:0000256" key="1">
    <source>
        <dbReference type="SAM" id="SignalP"/>
    </source>
</evidence>
<evidence type="ECO:0000313" key="2">
    <source>
        <dbReference type="EMBL" id="QZD90501.1"/>
    </source>
</evidence>
<gene>
    <name evidence="2" type="ORF">K3148_03660</name>
</gene>
<feature type="signal peptide" evidence="1">
    <location>
        <begin position="1"/>
        <end position="26"/>
    </location>
</feature>
<feature type="chain" id="PRO_5045895233" evidence="1">
    <location>
        <begin position="27"/>
        <end position="174"/>
    </location>
</feature>